<reference evidence="2" key="1">
    <citation type="journal article" date="2015" name="Proc. Natl. Acad. Sci. U.S.A.">
        <title>Networks of energetic and metabolic interactions define dynamics in microbial communities.</title>
        <authorList>
            <person name="Embree M."/>
            <person name="Liu J.K."/>
            <person name="Al-Bassam M.M."/>
            <person name="Zengler K."/>
        </authorList>
    </citation>
    <scope>NUCLEOTIDE SEQUENCE</scope>
</reference>
<accession>A0A0W8F146</accession>
<keyword evidence="1" id="KW-0812">Transmembrane</keyword>
<organism evidence="2">
    <name type="scientific">hydrocarbon metagenome</name>
    <dbReference type="NCBI Taxonomy" id="938273"/>
    <lineage>
        <taxon>unclassified sequences</taxon>
        <taxon>metagenomes</taxon>
        <taxon>ecological metagenomes</taxon>
    </lineage>
</organism>
<protein>
    <submittedName>
        <fullName evidence="2">Uncharacterized protein</fullName>
    </submittedName>
</protein>
<feature type="transmembrane region" description="Helical" evidence="1">
    <location>
        <begin position="17"/>
        <end position="37"/>
    </location>
</feature>
<name>A0A0W8F146_9ZZZZ</name>
<gene>
    <name evidence="2" type="ORF">ASZ90_015758</name>
</gene>
<comment type="caution">
    <text evidence="2">The sequence shown here is derived from an EMBL/GenBank/DDBJ whole genome shotgun (WGS) entry which is preliminary data.</text>
</comment>
<evidence type="ECO:0000256" key="1">
    <source>
        <dbReference type="SAM" id="Phobius"/>
    </source>
</evidence>
<proteinExistence type="predicted"/>
<keyword evidence="1" id="KW-1133">Transmembrane helix</keyword>
<dbReference type="EMBL" id="LNQE01001638">
    <property type="protein sequence ID" value="KUG14608.1"/>
    <property type="molecule type" value="Genomic_DNA"/>
</dbReference>
<dbReference type="AlphaFoldDB" id="A0A0W8F146"/>
<sequence length="62" mass="7364">MATLFASLPIFKEQQDWFLWGILVISIGIFLMMMYNFRKSMKECVRTPEEMLEELASDIELK</sequence>
<keyword evidence="1" id="KW-0472">Membrane</keyword>
<evidence type="ECO:0000313" key="2">
    <source>
        <dbReference type="EMBL" id="KUG14608.1"/>
    </source>
</evidence>